<dbReference type="AlphaFoldDB" id="A0A1L9WFH3"/>
<comment type="catalytic activity">
    <reaction evidence="1">
        <text>Random endo-hydrolysis of N-acetyl-beta-D-glucosaminide (1-&gt;4)-beta-linkages in chitin and chitodextrins.</text>
        <dbReference type="EC" id="3.2.1.14"/>
    </reaction>
</comment>
<dbReference type="InterPro" id="IPR029070">
    <property type="entry name" value="Chitinase_insertion_sf"/>
</dbReference>
<dbReference type="InterPro" id="IPR001223">
    <property type="entry name" value="Glyco_hydro18_cat"/>
</dbReference>
<dbReference type="GO" id="GO:0006032">
    <property type="term" value="P:chitin catabolic process"/>
    <property type="evidence" value="ECO:0007669"/>
    <property type="project" value="UniProtKB-KW"/>
</dbReference>
<dbReference type="InterPro" id="IPR001002">
    <property type="entry name" value="Chitin-bd_1"/>
</dbReference>
<dbReference type="GO" id="GO:0008843">
    <property type="term" value="F:endochitinase activity"/>
    <property type="evidence" value="ECO:0007669"/>
    <property type="project" value="UniProtKB-EC"/>
</dbReference>
<organism evidence="16 17">
    <name type="scientific">Aspergillus aculeatus (strain ATCC 16872 / CBS 172.66 / WB 5094)</name>
    <dbReference type="NCBI Taxonomy" id="690307"/>
    <lineage>
        <taxon>Eukaryota</taxon>
        <taxon>Fungi</taxon>
        <taxon>Dikarya</taxon>
        <taxon>Ascomycota</taxon>
        <taxon>Pezizomycotina</taxon>
        <taxon>Eurotiomycetes</taxon>
        <taxon>Eurotiomycetidae</taxon>
        <taxon>Eurotiales</taxon>
        <taxon>Aspergillaceae</taxon>
        <taxon>Aspergillus</taxon>
        <taxon>Aspergillus subgen. Circumdati</taxon>
    </lineage>
</organism>
<evidence type="ECO:0000256" key="11">
    <source>
        <dbReference type="PROSITE-ProRule" id="PRU00261"/>
    </source>
</evidence>
<dbReference type="Pfam" id="PF00187">
    <property type="entry name" value="Chitin_bind_1"/>
    <property type="match status" value="1"/>
</dbReference>
<feature type="domain" description="Chitin-binding type-1" evidence="14">
    <location>
        <begin position="69"/>
        <end position="114"/>
    </location>
</feature>
<keyword evidence="11" id="KW-1015">Disulfide bond</keyword>
<evidence type="ECO:0000256" key="10">
    <source>
        <dbReference type="ARBA" id="ARBA00023326"/>
    </source>
</evidence>
<keyword evidence="13" id="KW-0732">Signal</keyword>
<comment type="caution">
    <text evidence="11">Lacks conserved residue(s) required for the propagation of feature annotation.</text>
</comment>
<keyword evidence="6" id="KW-0146">Chitin degradation</keyword>
<feature type="signal peptide" evidence="13">
    <location>
        <begin position="1"/>
        <end position="26"/>
    </location>
</feature>
<evidence type="ECO:0000256" key="9">
    <source>
        <dbReference type="ARBA" id="ARBA00023295"/>
    </source>
</evidence>
<evidence type="ECO:0000313" key="16">
    <source>
        <dbReference type="EMBL" id="OJJ94919.1"/>
    </source>
</evidence>
<dbReference type="OMA" id="SQNDKRN"/>
<evidence type="ECO:0000256" key="8">
    <source>
        <dbReference type="ARBA" id="ARBA00023277"/>
    </source>
</evidence>
<dbReference type="CDD" id="cd00035">
    <property type="entry name" value="ChtBD1"/>
    <property type="match status" value="1"/>
</dbReference>
<reference evidence="17" key="1">
    <citation type="journal article" date="2017" name="Genome Biol.">
        <title>Comparative genomics reveals high biological diversity and specific adaptations in the industrially and medically important fungal genus Aspergillus.</title>
        <authorList>
            <person name="de Vries R.P."/>
            <person name="Riley R."/>
            <person name="Wiebenga A."/>
            <person name="Aguilar-Osorio G."/>
            <person name="Amillis S."/>
            <person name="Uchima C.A."/>
            <person name="Anderluh G."/>
            <person name="Asadollahi M."/>
            <person name="Askin M."/>
            <person name="Barry K."/>
            <person name="Battaglia E."/>
            <person name="Bayram O."/>
            <person name="Benocci T."/>
            <person name="Braus-Stromeyer S.A."/>
            <person name="Caldana C."/>
            <person name="Canovas D."/>
            <person name="Cerqueira G.C."/>
            <person name="Chen F."/>
            <person name="Chen W."/>
            <person name="Choi C."/>
            <person name="Clum A."/>
            <person name="Dos Santos R.A."/>
            <person name="Damasio A.R."/>
            <person name="Diallinas G."/>
            <person name="Emri T."/>
            <person name="Fekete E."/>
            <person name="Flipphi M."/>
            <person name="Freyberg S."/>
            <person name="Gallo A."/>
            <person name="Gournas C."/>
            <person name="Habgood R."/>
            <person name="Hainaut M."/>
            <person name="Harispe M.L."/>
            <person name="Henrissat B."/>
            <person name="Hilden K.S."/>
            <person name="Hope R."/>
            <person name="Hossain A."/>
            <person name="Karabika E."/>
            <person name="Karaffa L."/>
            <person name="Karanyi Z."/>
            <person name="Krasevec N."/>
            <person name="Kuo A."/>
            <person name="Kusch H."/>
            <person name="LaButti K."/>
            <person name="Lagendijk E.L."/>
            <person name="Lapidus A."/>
            <person name="Levasseur A."/>
            <person name="Lindquist E."/>
            <person name="Lipzen A."/>
            <person name="Logrieco A.F."/>
            <person name="MacCabe A."/>
            <person name="Maekelae M.R."/>
            <person name="Malavazi I."/>
            <person name="Melin P."/>
            <person name="Meyer V."/>
            <person name="Mielnichuk N."/>
            <person name="Miskei M."/>
            <person name="Molnar A.P."/>
            <person name="Mule G."/>
            <person name="Ngan C.Y."/>
            <person name="Orejas M."/>
            <person name="Orosz E."/>
            <person name="Ouedraogo J.P."/>
            <person name="Overkamp K.M."/>
            <person name="Park H.-S."/>
            <person name="Perrone G."/>
            <person name="Piumi F."/>
            <person name="Punt P.J."/>
            <person name="Ram A.F."/>
            <person name="Ramon A."/>
            <person name="Rauscher S."/>
            <person name="Record E."/>
            <person name="Riano-Pachon D.M."/>
            <person name="Robert V."/>
            <person name="Roehrig J."/>
            <person name="Ruller R."/>
            <person name="Salamov A."/>
            <person name="Salih N.S."/>
            <person name="Samson R.A."/>
            <person name="Sandor E."/>
            <person name="Sanguinetti M."/>
            <person name="Schuetze T."/>
            <person name="Sepcic K."/>
            <person name="Shelest E."/>
            <person name="Sherlock G."/>
            <person name="Sophianopoulou V."/>
            <person name="Squina F.M."/>
            <person name="Sun H."/>
            <person name="Susca A."/>
            <person name="Todd R.B."/>
            <person name="Tsang A."/>
            <person name="Unkles S.E."/>
            <person name="van de Wiele N."/>
            <person name="van Rossen-Uffink D."/>
            <person name="Oliveira J.V."/>
            <person name="Vesth T.C."/>
            <person name="Visser J."/>
            <person name="Yu J.-H."/>
            <person name="Zhou M."/>
            <person name="Andersen M.R."/>
            <person name="Archer D.B."/>
            <person name="Baker S.E."/>
            <person name="Benoit I."/>
            <person name="Brakhage A.A."/>
            <person name="Braus G.H."/>
            <person name="Fischer R."/>
            <person name="Frisvad J.C."/>
            <person name="Goldman G.H."/>
            <person name="Houbraken J."/>
            <person name="Oakley B."/>
            <person name="Pocsi I."/>
            <person name="Scazzocchio C."/>
            <person name="Seiboth B."/>
            <person name="vanKuyk P.A."/>
            <person name="Wortman J."/>
            <person name="Dyer P.S."/>
            <person name="Grigoriev I.V."/>
        </authorList>
    </citation>
    <scope>NUCLEOTIDE SEQUENCE [LARGE SCALE GENOMIC DNA]</scope>
    <source>
        <strain evidence="17">ATCC 16872 / CBS 172.66 / WB 5094</strain>
    </source>
</reference>
<dbReference type="Pfam" id="PF00704">
    <property type="entry name" value="Glyco_hydro_18"/>
    <property type="match status" value="1"/>
</dbReference>
<keyword evidence="10" id="KW-0624">Polysaccharide degradation</keyword>
<feature type="disulfide bond" evidence="11">
    <location>
        <begin position="83"/>
        <end position="95"/>
    </location>
</feature>
<dbReference type="GO" id="GO:0008061">
    <property type="term" value="F:chitin binding"/>
    <property type="evidence" value="ECO:0007669"/>
    <property type="project" value="UniProtKB-UniRule"/>
</dbReference>
<dbReference type="SUPFAM" id="SSF51445">
    <property type="entry name" value="(Trans)glycosidases"/>
    <property type="match status" value="1"/>
</dbReference>
<dbReference type="OrthoDB" id="73875at2759"/>
<dbReference type="Gene3D" id="3.10.50.10">
    <property type="match status" value="1"/>
</dbReference>
<dbReference type="PANTHER" id="PTHR11177">
    <property type="entry name" value="CHITINASE"/>
    <property type="match status" value="1"/>
</dbReference>
<dbReference type="PANTHER" id="PTHR11177:SF402">
    <property type="entry name" value="CHITINASE"/>
    <property type="match status" value="1"/>
</dbReference>
<dbReference type="InterPro" id="IPR001579">
    <property type="entry name" value="Glyco_hydro_18_chit_AS"/>
</dbReference>
<keyword evidence="5 12" id="KW-0378">Hydrolase</keyword>
<keyword evidence="9 12" id="KW-0326">Glycosidase</keyword>
<dbReference type="InterPro" id="IPR050314">
    <property type="entry name" value="Glycosyl_Hydrlase_18"/>
</dbReference>
<protein>
    <recommendedName>
        <fullName evidence="3">chitinase</fullName>
        <ecNumber evidence="3">3.2.1.14</ecNumber>
    </recommendedName>
</protein>
<evidence type="ECO:0000256" key="7">
    <source>
        <dbReference type="ARBA" id="ARBA00023026"/>
    </source>
</evidence>
<evidence type="ECO:0000259" key="15">
    <source>
        <dbReference type="PROSITE" id="PS51910"/>
    </source>
</evidence>
<dbReference type="SUPFAM" id="SSF57016">
    <property type="entry name" value="Plant lectins/antimicrobial peptides"/>
    <property type="match status" value="1"/>
</dbReference>
<dbReference type="STRING" id="690307.A0A1L9WFH3"/>
<name>A0A1L9WFH3_ASPA1</name>
<dbReference type="PROSITE" id="PS00026">
    <property type="entry name" value="CHIT_BIND_I_1"/>
    <property type="match status" value="1"/>
</dbReference>
<dbReference type="GeneID" id="30976823"/>
<dbReference type="RefSeq" id="XP_020051259.1">
    <property type="nucleotide sequence ID" value="XM_020203009.1"/>
</dbReference>
<dbReference type="Gene3D" id="3.20.20.80">
    <property type="entry name" value="Glycosidases"/>
    <property type="match status" value="1"/>
</dbReference>
<dbReference type="SUPFAM" id="SSF54556">
    <property type="entry name" value="Chitinase insertion domain"/>
    <property type="match status" value="1"/>
</dbReference>
<keyword evidence="8" id="KW-0119">Carbohydrate metabolism</keyword>
<proteinExistence type="inferred from homology"/>
<feature type="chain" id="PRO_5013267936" description="chitinase" evidence="13">
    <location>
        <begin position="27"/>
        <end position="430"/>
    </location>
</feature>
<dbReference type="EMBL" id="KV878992">
    <property type="protein sequence ID" value="OJJ94919.1"/>
    <property type="molecule type" value="Genomic_DNA"/>
</dbReference>
<dbReference type="Proteomes" id="UP000184546">
    <property type="component" value="Unassembled WGS sequence"/>
</dbReference>
<accession>A0A1L9WFH3</accession>
<feature type="disulfide bond" evidence="11">
    <location>
        <begin position="88"/>
        <end position="102"/>
    </location>
</feature>
<dbReference type="InterPro" id="IPR018371">
    <property type="entry name" value="Chitin-binding_1_CS"/>
</dbReference>
<keyword evidence="4 11" id="KW-0147">Chitin-binding</keyword>
<dbReference type="EC" id="3.2.1.14" evidence="3"/>
<evidence type="ECO:0000256" key="13">
    <source>
        <dbReference type="SAM" id="SignalP"/>
    </source>
</evidence>
<comment type="similarity">
    <text evidence="2">Belongs to the glycosyl hydrolase 18 family. Chitinase class V subfamily.</text>
</comment>
<feature type="domain" description="GH18" evidence="15">
    <location>
        <begin position="114"/>
        <end position="430"/>
    </location>
</feature>
<evidence type="ECO:0000256" key="5">
    <source>
        <dbReference type="ARBA" id="ARBA00022801"/>
    </source>
</evidence>
<dbReference type="SMART" id="SM00270">
    <property type="entry name" value="ChtBD1"/>
    <property type="match status" value="2"/>
</dbReference>
<evidence type="ECO:0000259" key="14">
    <source>
        <dbReference type="PROSITE" id="PS50941"/>
    </source>
</evidence>
<dbReference type="GO" id="GO:0000272">
    <property type="term" value="P:polysaccharide catabolic process"/>
    <property type="evidence" value="ECO:0007669"/>
    <property type="project" value="UniProtKB-KW"/>
</dbReference>
<dbReference type="PROSITE" id="PS51910">
    <property type="entry name" value="GH18_2"/>
    <property type="match status" value="1"/>
</dbReference>
<dbReference type="PROSITE" id="PS01095">
    <property type="entry name" value="GH18_1"/>
    <property type="match status" value="1"/>
</dbReference>
<evidence type="ECO:0000256" key="2">
    <source>
        <dbReference type="ARBA" id="ARBA00008682"/>
    </source>
</evidence>
<dbReference type="InterPro" id="IPR036861">
    <property type="entry name" value="Endochitinase-like_sf"/>
</dbReference>
<evidence type="ECO:0000256" key="4">
    <source>
        <dbReference type="ARBA" id="ARBA00022669"/>
    </source>
</evidence>
<dbReference type="VEuPathDB" id="FungiDB:ASPACDRAFT_55530"/>
<dbReference type="PROSITE" id="PS50941">
    <property type="entry name" value="CHIT_BIND_I_2"/>
    <property type="match status" value="1"/>
</dbReference>
<dbReference type="SMART" id="SM00636">
    <property type="entry name" value="Glyco_18"/>
    <property type="match status" value="1"/>
</dbReference>
<dbReference type="InterPro" id="IPR011583">
    <property type="entry name" value="Chitinase_II/V-like_cat"/>
</dbReference>
<keyword evidence="7" id="KW-0843">Virulence</keyword>
<dbReference type="Gene3D" id="3.30.60.10">
    <property type="entry name" value="Endochitinase-like"/>
    <property type="match status" value="1"/>
</dbReference>
<evidence type="ECO:0000256" key="1">
    <source>
        <dbReference type="ARBA" id="ARBA00000822"/>
    </source>
</evidence>
<gene>
    <name evidence="16" type="ORF">ASPACDRAFT_55530</name>
</gene>
<evidence type="ECO:0000256" key="6">
    <source>
        <dbReference type="ARBA" id="ARBA00023024"/>
    </source>
</evidence>
<evidence type="ECO:0000313" key="17">
    <source>
        <dbReference type="Proteomes" id="UP000184546"/>
    </source>
</evidence>
<keyword evidence="17" id="KW-1185">Reference proteome</keyword>
<evidence type="ECO:0000256" key="12">
    <source>
        <dbReference type="RuleBase" id="RU000489"/>
    </source>
</evidence>
<sequence>MPFRSNRMRLLLLFVSLLGLSQLGIANNPSGSCSSTEDCTSGCCSTSGFCGFGPTFCGEGNCTSSCDAKAECGPYADTNGYDCPLQVCCSQYGFCGTTDEFCGAGSCSGSSSDTRIIGYYSSSAYTRTCNSWSPENIDPGLWTHLIYAFALIGSDYQIAQGNSFDTELYPRFTGLKQSRAGLSTLISVGGWDAGGTIFSDMVSTSVTRSTFIDSVISFMASYGFDGIDLDWEYPAASDRGGLAADTENYVALVKELKAACGNRYTVTVTLPSSYWYLQGFDVSGMEPYVDWFHLISMAQIKDGLDLLWRNKIDPQKVVLGEAFYGRSFTLSDTTCTAPGCPFSSGGDPGECTATSGILSDAEIQGVISEHGLTPTFNEAAGIKYIVWNENQWVSYDDSETLDLKRTFANEKCLGGRMVWSVDMDDTSKHQ</sequence>
<evidence type="ECO:0000256" key="3">
    <source>
        <dbReference type="ARBA" id="ARBA00012729"/>
    </source>
</evidence>
<dbReference type="InterPro" id="IPR017853">
    <property type="entry name" value="GH"/>
</dbReference>